<dbReference type="EMBL" id="CAJVPP010002626">
    <property type="protein sequence ID" value="CAG8606262.1"/>
    <property type="molecule type" value="Genomic_DNA"/>
</dbReference>
<name>A0A9N9GGI1_FUNMO</name>
<evidence type="ECO:0000256" key="1">
    <source>
        <dbReference type="PROSITE-ProRule" id="PRU00267"/>
    </source>
</evidence>
<feature type="region of interest" description="Disordered" evidence="2">
    <location>
        <begin position="277"/>
        <end position="323"/>
    </location>
</feature>
<feature type="compositionally biased region" description="Polar residues" evidence="2">
    <location>
        <begin position="231"/>
        <end position="245"/>
    </location>
</feature>
<reference evidence="4" key="1">
    <citation type="submission" date="2021-06" db="EMBL/GenBank/DDBJ databases">
        <authorList>
            <person name="Kallberg Y."/>
            <person name="Tangrot J."/>
            <person name="Rosling A."/>
        </authorList>
    </citation>
    <scope>NUCLEOTIDE SEQUENCE</scope>
    <source>
        <strain evidence="4">87-6 pot B 2015</strain>
    </source>
</reference>
<dbReference type="PROSITE" id="PS50118">
    <property type="entry name" value="HMG_BOX_2"/>
    <property type="match status" value="1"/>
</dbReference>
<feature type="compositionally biased region" description="Polar residues" evidence="2">
    <location>
        <begin position="301"/>
        <end position="317"/>
    </location>
</feature>
<feature type="region of interest" description="Disordered" evidence="2">
    <location>
        <begin position="169"/>
        <end position="192"/>
    </location>
</feature>
<proteinExistence type="predicted"/>
<gene>
    <name evidence="4" type="ORF">FMOSSE_LOCUS9218</name>
</gene>
<feature type="region of interest" description="Disordered" evidence="2">
    <location>
        <begin position="231"/>
        <end position="250"/>
    </location>
</feature>
<dbReference type="AlphaFoldDB" id="A0A9N9GGI1"/>
<dbReference type="Pfam" id="PF00505">
    <property type="entry name" value="HMG_box"/>
    <property type="match status" value="1"/>
</dbReference>
<comment type="caution">
    <text evidence="4">The sequence shown here is derived from an EMBL/GenBank/DDBJ whole genome shotgun (WGS) entry which is preliminary data.</text>
</comment>
<dbReference type="Gene3D" id="1.10.30.10">
    <property type="entry name" value="High mobility group box domain"/>
    <property type="match status" value="1"/>
</dbReference>
<dbReference type="SUPFAM" id="SSF47095">
    <property type="entry name" value="HMG-box"/>
    <property type="match status" value="1"/>
</dbReference>
<dbReference type="InterPro" id="IPR036910">
    <property type="entry name" value="HMG_box_dom_sf"/>
</dbReference>
<feature type="DNA-binding region" description="HMG box" evidence="1">
    <location>
        <begin position="74"/>
        <end position="145"/>
    </location>
</feature>
<dbReference type="GO" id="GO:0005634">
    <property type="term" value="C:nucleus"/>
    <property type="evidence" value="ECO:0007669"/>
    <property type="project" value="UniProtKB-UniRule"/>
</dbReference>
<evidence type="ECO:0000256" key="2">
    <source>
        <dbReference type="SAM" id="MobiDB-lite"/>
    </source>
</evidence>
<feature type="compositionally biased region" description="Pro residues" evidence="2">
    <location>
        <begin position="283"/>
        <end position="297"/>
    </location>
</feature>
<keyword evidence="1" id="KW-0238">DNA-binding</keyword>
<protein>
    <submittedName>
        <fullName evidence="4">10459_t:CDS:1</fullName>
    </submittedName>
</protein>
<keyword evidence="1" id="KW-0539">Nucleus</keyword>
<sequence>MSFYCFETRQDRTLAPYPPPEFSQQLEKMSPAEIVDHIINTNIDPHTLLKIEKSIAVPLRQLISPRENRRRRCIPRPQNNFVLYRRNFHAVITKERGHGVAKDFKLISNEAARHWSEESNETKQLYELIADCAKKVHDCTYPQYVYQPKHKSNKKGANNTIFREVTVDSCSKKNNDKNKDGKDSKVKSDPKKDRITMTKSFVSSNIIATTTFLSADVDVPFGASITNINSFNKAGSGSDIPQSNSEENKKEWRWAHYSQNEATINTINNVRNVTIATGTKPTKTPPPASAPVSPRPPGSAHSTVSTNSPASPHTPVSSLPPVTIRPPLPSVNAFPTLPTIDAPISTNFTSYDKNVWNLVNGFTNL</sequence>
<dbReference type="InterPro" id="IPR009071">
    <property type="entry name" value="HMG_box_dom"/>
</dbReference>
<evidence type="ECO:0000313" key="4">
    <source>
        <dbReference type="EMBL" id="CAG8606262.1"/>
    </source>
</evidence>
<feature type="compositionally biased region" description="Basic and acidic residues" evidence="2">
    <location>
        <begin position="170"/>
        <end position="192"/>
    </location>
</feature>
<keyword evidence="5" id="KW-1185">Reference proteome</keyword>
<feature type="domain" description="HMG box" evidence="3">
    <location>
        <begin position="74"/>
        <end position="145"/>
    </location>
</feature>
<dbReference type="Proteomes" id="UP000789375">
    <property type="component" value="Unassembled WGS sequence"/>
</dbReference>
<evidence type="ECO:0000259" key="3">
    <source>
        <dbReference type="PROSITE" id="PS50118"/>
    </source>
</evidence>
<organism evidence="4 5">
    <name type="scientific">Funneliformis mosseae</name>
    <name type="common">Endomycorrhizal fungus</name>
    <name type="synonym">Glomus mosseae</name>
    <dbReference type="NCBI Taxonomy" id="27381"/>
    <lineage>
        <taxon>Eukaryota</taxon>
        <taxon>Fungi</taxon>
        <taxon>Fungi incertae sedis</taxon>
        <taxon>Mucoromycota</taxon>
        <taxon>Glomeromycotina</taxon>
        <taxon>Glomeromycetes</taxon>
        <taxon>Glomerales</taxon>
        <taxon>Glomeraceae</taxon>
        <taxon>Funneliformis</taxon>
    </lineage>
</organism>
<evidence type="ECO:0000313" key="5">
    <source>
        <dbReference type="Proteomes" id="UP000789375"/>
    </source>
</evidence>
<dbReference type="GO" id="GO:0003677">
    <property type="term" value="F:DNA binding"/>
    <property type="evidence" value="ECO:0007669"/>
    <property type="project" value="UniProtKB-UniRule"/>
</dbReference>
<accession>A0A9N9GGI1</accession>